<evidence type="ECO:0000313" key="1">
    <source>
        <dbReference type="EMBL" id="MBC8530600.1"/>
    </source>
</evidence>
<gene>
    <name evidence="1" type="ORF">H8696_01895</name>
</gene>
<name>A0A926HPE1_9FIRM</name>
<evidence type="ECO:0000313" key="2">
    <source>
        <dbReference type="Proteomes" id="UP000623172"/>
    </source>
</evidence>
<proteinExistence type="predicted"/>
<dbReference type="AlphaFoldDB" id="A0A926HPE1"/>
<dbReference type="Proteomes" id="UP000623172">
    <property type="component" value="Unassembled WGS sequence"/>
</dbReference>
<comment type="caution">
    <text evidence="1">The sequence shown here is derived from an EMBL/GenBank/DDBJ whole genome shotgun (WGS) entry which is preliminary data.</text>
</comment>
<sequence length="77" mass="8843">MRIRKCQDLAKLEAYGFILDIDGEFYNYFTGHSYTVSVEVQTRRVEVLKSRRDGTFTTRDGALLARLAQDGLLEARP</sequence>
<dbReference type="RefSeq" id="WP_249314572.1">
    <property type="nucleotide sequence ID" value="NZ_JACRSR010000001.1"/>
</dbReference>
<organism evidence="1 2">
    <name type="scientific">Gehongia tenuis</name>
    <dbReference type="NCBI Taxonomy" id="2763655"/>
    <lineage>
        <taxon>Bacteria</taxon>
        <taxon>Bacillati</taxon>
        <taxon>Bacillota</taxon>
        <taxon>Clostridia</taxon>
        <taxon>Christensenellales</taxon>
        <taxon>Christensenellaceae</taxon>
        <taxon>Gehongia</taxon>
    </lineage>
</organism>
<protein>
    <submittedName>
        <fullName evidence="1">Uncharacterized protein</fullName>
    </submittedName>
</protein>
<accession>A0A926HPE1</accession>
<reference evidence="1" key="1">
    <citation type="submission" date="2020-08" db="EMBL/GenBank/DDBJ databases">
        <title>Genome public.</title>
        <authorList>
            <person name="Liu C."/>
            <person name="Sun Q."/>
        </authorList>
    </citation>
    <scope>NUCLEOTIDE SEQUENCE</scope>
    <source>
        <strain evidence="1">NSJ-53</strain>
    </source>
</reference>
<keyword evidence="2" id="KW-1185">Reference proteome</keyword>
<dbReference type="EMBL" id="JACRSR010000001">
    <property type="protein sequence ID" value="MBC8530600.1"/>
    <property type="molecule type" value="Genomic_DNA"/>
</dbReference>